<dbReference type="AlphaFoldDB" id="A0A2N5ZGH6"/>
<evidence type="ECO:0000256" key="1">
    <source>
        <dbReference type="SAM" id="Phobius"/>
    </source>
</evidence>
<feature type="transmembrane region" description="Helical" evidence="1">
    <location>
        <begin position="255"/>
        <end position="275"/>
    </location>
</feature>
<feature type="transmembrane region" description="Helical" evidence="1">
    <location>
        <begin position="305"/>
        <end position="322"/>
    </location>
</feature>
<dbReference type="InterPro" id="IPR021280">
    <property type="entry name" value="TMEM260-like"/>
</dbReference>
<accession>A0A2N5ZGH6</accession>
<evidence type="ECO:0000313" key="2">
    <source>
        <dbReference type="EMBL" id="PLX17795.1"/>
    </source>
</evidence>
<feature type="transmembrane region" description="Helical" evidence="1">
    <location>
        <begin position="26"/>
        <end position="44"/>
    </location>
</feature>
<feature type="transmembrane region" description="Helical" evidence="1">
    <location>
        <begin position="115"/>
        <end position="148"/>
    </location>
</feature>
<organism evidence="2 3">
    <name type="scientific">Muiribacterium halophilum</name>
    <dbReference type="NCBI Taxonomy" id="2053465"/>
    <lineage>
        <taxon>Bacteria</taxon>
        <taxon>Candidatus Muiribacteriota</taxon>
        <taxon>Candidatus Muiribacteriia</taxon>
        <taxon>Candidatus Muiribacteriales</taxon>
        <taxon>Candidatus Muiribacteriaceae</taxon>
        <taxon>Candidatus Muiribacterium</taxon>
    </lineage>
</organism>
<keyword evidence="1" id="KW-0472">Membrane</keyword>
<protein>
    <submittedName>
        <fullName evidence="2">Uncharacterized protein</fullName>
    </submittedName>
</protein>
<dbReference type="EMBL" id="PKTG01000082">
    <property type="protein sequence ID" value="PLX17795.1"/>
    <property type="molecule type" value="Genomic_DNA"/>
</dbReference>
<feature type="transmembrane region" description="Helical" evidence="1">
    <location>
        <begin position="160"/>
        <end position="180"/>
    </location>
</feature>
<dbReference type="Proteomes" id="UP000234857">
    <property type="component" value="Unassembled WGS sequence"/>
</dbReference>
<feature type="transmembrane region" description="Helical" evidence="1">
    <location>
        <begin position="282"/>
        <end position="299"/>
    </location>
</feature>
<keyword evidence="1" id="KW-0812">Transmembrane</keyword>
<name>A0A2N5ZGH6_MUIH1</name>
<feature type="transmembrane region" description="Helical" evidence="1">
    <location>
        <begin position="334"/>
        <end position="351"/>
    </location>
</feature>
<sequence length="538" mass="62615">MDGSYIKEERYGQDRRKLLVSRSKKIDVFILFSFIAFFFFYLSHGLDTKDSGEFLVCAKRLLPAHSPGSVLYIIIGRLFVFMGAVGVNLLSLIFSVSSLFILLKLSKDNTLFKILIIILFSGSSIVYYSTSAEVYTAVLFFISLIVFFAEKRKYEALSFSSGLLALLSPIYFLLTLPFILIHLFKYKNKKNIIFIFILPIIIYLFITIRLPYINNVFSSDSFIKTIDFISGKDFAVKKNVLSFDFGWITNNVVSLFLKSIKMSSFWFIVFVMFLCQIDLKKNVDVLITLLLYFVFFVLLRLDVKNVFHFFIPIIPLILRLFKDVRLEKSVLHKNIFISVALFFIVFSIFNIDVKHTRLPLMYAKDVVDIVKETSLVIVSIDNRINYFKYLNEYTDYIKKDIIFINLADLSKDYYLRSLNKELEIPEMIDTNPMVNLVNIIALNKNKKNIYFDADPSLYGVDISVYDHGLLFSTNVVSSLPLEIYNNIKEITAFNITLNDPEFKNLIISYRIALENLKNKIKDDEIKKRIDNWLSIYSY</sequence>
<keyword evidence="1" id="KW-1133">Transmembrane helix</keyword>
<evidence type="ECO:0000313" key="3">
    <source>
        <dbReference type="Proteomes" id="UP000234857"/>
    </source>
</evidence>
<gene>
    <name evidence="2" type="ORF">C0601_06245</name>
</gene>
<feature type="transmembrane region" description="Helical" evidence="1">
    <location>
        <begin position="192"/>
        <end position="212"/>
    </location>
</feature>
<dbReference type="Pfam" id="PF11028">
    <property type="entry name" value="TMEM260-like"/>
    <property type="match status" value="1"/>
</dbReference>
<proteinExistence type="predicted"/>
<feature type="transmembrane region" description="Helical" evidence="1">
    <location>
        <begin position="70"/>
        <end position="103"/>
    </location>
</feature>
<comment type="caution">
    <text evidence="2">The sequence shown here is derived from an EMBL/GenBank/DDBJ whole genome shotgun (WGS) entry which is preliminary data.</text>
</comment>
<reference evidence="2 3" key="1">
    <citation type="submission" date="2017-11" db="EMBL/GenBank/DDBJ databases">
        <title>Genome-resolved metagenomics identifies genetic mobility, metabolic interactions, and unexpected diversity in perchlorate-reducing communities.</title>
        <authorList>
            <person name="Barnum T.P."/>
            <person name="Figueroa I.A."/>
            <person name="Carlstrom C.I."/>
            <person name="Lucas L.N."/>
            <person name="Engelbrektson A.L."/>
            <person name="Coates J.D."/>
        </authorList>
    </citation>
    <scope>NUCLEOTIDE SEQUENCE [LARGE SCALE GENOMIC DNA]</scope>
    <source>
        <strain evidence="2">BM706</strain>
    </source>
</reference>